<name>A0ABY5AGF3_9GAMM</name>
<gene>
    <name evidence="1" type="ORF">L1F06_011445</name>
</gene>
<dbReference type="GeneID" id="300081594"/>
<keyword evidence="2" id="KW-1185">Reference proteome</keyword>
<organism evidence="1 2">
    <name type="scientific">Ectopseudomonas hydrolytica</name>
    <dbReference type="NCBI Taxonomy" id="2493633"/>
    <lineage>
        <taxon>Bacteria</taxon>
        <taxon>Pseudomonadati</taxon>
        <taxon>Pseudomonadota</taxon>
        <taxon>Gammaproteobacteria</taxon>
        <taxon>Pseudomonadales</taxon>
        <taxon>Pseudomonadaceae</taxon>
        <taxon>Ectopseudomonas</taxon>
    </lineage>
</organism>
<reference evidence="1" key="1">
    <citation type="submission" date="2022-06" db="EMBL/GenBank/DDBJ databases">
        <title>Complete genome of Pseudomonas hydrolytica DSWY01T.</title>
        <authorList>
            <person name="Jung J."/>
            <person name="Jeon C.O."/>
        </authorList>
    </citation>
    <scope>NUCLEOTIDE SEQUENCE</scope>
    <source>
        <strain evidence="1">DSWY01</strain>
    </source>
</reference>
<evidence type="ECO:0000313" key="1">
    <source>
        <dbReference type="EMBL" id="USR41998.1"/>
    </source>
</evidence>
<protein>
    <submittedName>
        <fullName evidence="1">Uncharacterized protein</fullName>
    </submittedName>
</protein>
<proteinExistence type="predicted"/>
<dbReference type="Proteomes" id="UP001054897">
    <property type="component" value="Chromosome"/>
</dbReference>
<sequence>MPRRHAFRPCQGNLMEQVEHHTPKARMSCEWPYIAGSTCLVVLLIWQPLQPAALVVLPQHSLQAPSYAAQSLQDIDSSCYEVRSEAMSERGCSQGNCGRDKVSPLHHGEEFELSRSILTCANLSGTAIPRSETDKPQNMMIEVIRSNHSF</sequence>
<dbReference type="EMBL" id="CP099397">
    <property type="protein sequence ID" value="USR41998.1"/>
    <property type="molecule type" value="Genomic_DNA"/>
</dbReference>
<dbReference type="RefSeq" id="WP_012018625.1">
    <property type="nucleotide sequence ID" value="NZ_CP099397.1"/>
</dbReference>
<accession>A0ABY5AGF3</accession>
<evidence type="ECO:0000313" key="2">
    <source>
        <dbReference type="Proteomes" id="UP001054897"/>
    </source>
</evidence>